<evidence type="ECO:0000313" key="2">
    <source>
        <dbReference type="EMBL" id="GAA2071809.1"/>
    </source>
</evidence>
<keyword evidence="3" id="KW-1185">Reference proteome</keyword>
<protein>
    <submittedName>
        <fullName evidence="2">Uncharacterized protein</fullName>
    </submittedName>
</protein>
<reference evidence="2 3" key="1">
    <citation type="journal article" date="2019" name="Int. J. Syst. Evol. Microbiol.">
        <title>The Global Catalogue of Microorganisms (GCM) 10K type strain sequencing project: providing services to taxonomists for standard genome sequencing and annotation.</title>
        <authorList>
            <consortium name="The Broad Institute Genomics Platform"/>
            <consortium name="The Broad Institute Genome Sequencing Center for Infectious Disease"/>
            <person name="Wu L."/>
            <person name="Ma J."/>
        </authorList>
    </citation>
    <scope>NUCLEOTIDE SEQUENCE [LARGE SCALE GENOMIC DNA]</scope>
    <source>
        <strain evidence="2 3">JCM 15478</strain>
    </source>
</reference>
<dbReference type="Proteomes" id="UP001500016">
    <property type="component" value="Unassembled WGS sequence"/>
</dbReference>
<dbReference type="InterPro" id="IPR046732">
    <property type="entry name" value="DUF6624"/>
</dbReference>
<dbReference type="EMBL" id="BAAAPE010000007">
    <property type="protein sequence ID" value="GAA2071809.1"/>
    <property type="molecule type" value="Genomic_DNA"/>
</dbReference>
<dbReference type="Pfam" id="PF20329">
    <property type="entry name" value="DUF6624"/>
    <property type="match status" value="1"/>
</dbReference>
<evidence type="ECO:0000256" key="1">
    <source>
        <dbReference type="SAM" id="MobiDB-lite"/>
    </source>
</evidence>
<feature type="region of interest" description="Disordered" evidence="1">
    <location>
        <begin position="123"/>
        <end position="145"/>
    </location>
</feature>
<comment type="caution">
    <text evidence="2">The sequence shown here is derived from an EMBL/GenBank/DDBJ whole genome shotgun (WGS) entry which is preliminary data.</text>
</comment>
<dbReference type="RefSeq" id="WP_344526982.1">
    <property type="nucleotide sequence ID" value="NZ_BAAAPE010000007.1"/>
</dbReference>
<accession>A0ABN2VT68</accession>
<evidence type="ECO:0000313" key="3">
    <source>
        <dbReference type="Proteomes" id="UP001500016"/>
    </source>
</evidence>
<gene>
    <name evidence="2" type="ORF">GCM10009801_23850</name>
</gene>
<sequence>MQQTGQDITAALLRMRDEDRAASPKANAEDLAEQLAWRRVAAAHGDRLREILRAHGWPTDPEAAEAAWLLAQHADRQLDVQRLALRLLQEAVRAGAAGEDGARQAAFLDDRLAVNEGREQSYGTQIGGITDEGAPVPWPVADPEGMDTRRAAVGIPPFEAYTRAHAPQP</sequence>
<name>A0ABN2VT68_9ACTN</name>
<proteinExistence type="predicted"/>
<organism evidence="2 3">
    <name type="scientific">Streptomyces albiaxialis</name>
    <dbReference type="NCBI Taxonomy" id="329523"/>
    <lineage>
        <taxon>Bacteria</taxon>
        <taxon>Bacillati</taxon>
        <taxon>Actinomycetota</taxon>
        <taxon>Actinomycetes</taxon>
        <taxon>Kitasatosporales</taxon>
        <taxon>Streptomycetaceae</taxon>
        <taxon>Streptomyces</taxon>
    </lineage>
</organism>